<evidence type="ECO:0000313" key="2">
    <source>
        <dbReference type="Proteomes" id="UP000007059"/>
    </source>
</evidence>
<accession>D4K5D1</accession>
<protein>
    <submittedName>
        <fullName evidence="1">Uncharacterized protein</fullName>
    </submittedName>
</protein>
<gene>
    <name evidence="1" type="ORF">FPR_26650</name>
</gene>
<evidence type="ECO:0000313" key="1">
    <source>
        <dbReference type="EMBL" id="CBL02790.1"/>
    </source>
</evidence>
<organism evidence="1 2">
    <name type="scientific">Faecalibacterium prausnitzii SL3/3</name>
    <dbReference type="NCBI Taxonomy" id="657322"/>
    <lineage>
        <taxon>Bacteria</taxon>
        <taxon>Bacillati</taxon>
        <taxon>Bacillota</taxon>
        <taxon>Clostridia</taxon>
        <taxon>Eubacteriales</taxon>
        <taxon>Oscillospiraceae</taxon>
        <taxon>Faecalibacterium</taxon>
    </lineage>
</organism>
<dbReference type="KEGG" id="fpa:FPR_26650"/>
<name>D4K5D1_9FIRM</name>
<sequence>MFHSAHEGWAVIREETSEAEVERYLLDRWIEERLWNEVKGDLQIPKEDLKEMQYRAVHMAVEAIQLAAMICKLERSQRRWPKKMEQLF</sequence>
<reference evidence="1 2" key="2">
    <citation type="submission" date="2010-03" db="EMBL/GenBank/DDBJ databases">
        <authorList>
            <person name="Pajon A."/>
        </authorList>
    </citation>
    <scope>NUCLEOTIDE SEQUENCE [LARGE SCALE GENOMIC DNA]</scope>
    <source>
        <strain evidence="1 2">SL3/3</strain>
    </source>
</reference>
<dbReference type="Proteomes" id="UP000007059">
    <property type="component" value="Chromosome"/>
</dbReference>
<proteinExistence type="predicted"/>
<dbReference type="HOGENOM" id="CLU_2464495_0_0_9"/>
<reference evidence="1 2" key="1">
    <citation type="submission" date="2010-03" db="EMBL/GenBank/DDBJ databases">
        <title>The genome sequence of Faecalibacterium prausnitzii SL3/3.</title>
        <authorList>
            <consortium name="metaHIT consortium -- http://www.metahit.eu/"/>
            <person name="Pajon A."/>
            <person name="Turner K."/>
            <person name="Parkhill J."/>
            <person name="Duncan S."/>
            <person name="Flint H."/>
        </authorList>
    </citation>
    <scope>NUCLEOTIDE SEQUENCE [LARGE SCALE GENOMIC DNA]</scope>
    <source>
        <strain evidence="1 2">SL3/3</strain>
    </source>
</reference>
<dbReference type="EMBL" id="FP929046">
    <property type="protein sequence ID" value="CBL02790.1"/>
    <property type="molecule type" value="Genomic_DNA"/>
</dbReference>
<dbReference type="PATRIC" id="fig|657322.3.peg.2534"/>
<dbReference type="AlphaFoldDB" id="D4K5D1"/>